<keyword evidence="7" id="KW-0997">Cell inner membrane</keyword>
<comment type="function">
    <text evidence="1">Required for the export of heme to the periplasm for the biogenesis of c-type cytochromes.</text>
</comment>
<evidence type="ECO:0000256" key="1">
    <source>
        <dbReference type="ARBA" id="ARBA00002442"/>
    </source>
</evidence>
<comment type="similarity">
    <text evidence="3">Belongs to the CcmB/CycW/HelB family.</text>
</comment>
<dbReference type="GO" id="GO:1903607">
    <property type="term" value="P:cytochrome c biosynthetic process"/>
    <property type="evidence" value="ECO:0007669"/>
    <property type="project" value="TreeGrafter"/>
</dbReference>
<accession>A0A6J0PDA4</accession>
<dbReference type="NCBIfam" id="TIGR01190">
    <property type="entry name" value="ccmB"/>
    <property type="match status" value="1"/>
</dbReference>
<keyword evidence="10 13" id="KW-1133">Transmembrane helix</keyword>
<proteinExistence type="inferred from homology"/>
<feature type="transmembrane region" description="Helical" evidence="13">
    <location>
        <begin position="146"/>
        <end position="171"/>
    </location>
</feature>
<keyword evidence="6" id="KW-1003">Cell membrane</keyword>
<feature type="region of interest" description="Disordered" evidence="12">
    <location>
        <begin position="1"/>
        <end position="45"/>
    </location>
</feature>
<keyword evidence="5" id="KW-0813">Transport</keyword>
<evidence type="ECO:0000256" key="7">
    <source>
        <dbReference type="ARBA" id="ARBA00022519"/>
    </source>
</evidence>
<dbReference type="OrthoDB" id="10573993at2759"/>
<dbReference type="InParanoid" id="A0A6J0PDA4"/>
<keyword evidence="11 13" id="KW-0472">Membrane</keyword>
<protein>
    <recommendedName>
        <fullName evidence="4">Heme exporter protein B</fullName>
    </recommendedName>
</protein>
<feature type="transmembrane region" description="Helical" evidence="13">
    <location>
        <begin position="77"/>
        <end position="95"/>
    </location>
</feature>
<dbReference type="PANTHER" id="PTHR30070:SF1">
    <property type="entry name" value="CYTOCHROME C BIOGENESIS B-RELATED"/>
    <property type="match status" value="1"/>
</dbReference>
<dbReference type="InterPro" id="IPR026031">
    <property type="entry name" value="Cyt_c_CcmB_bac"/>
</dbReference>
<evidence type="ECO:0000256" key="3">
    <source>
        <dbReference type="ARBA" id="ARBA00010544"/>
    </source>
</evidence>
<feature type="transmembrane region" description="Helical" evidence="13">
    <location>
        <begin position="183"/>
        <end position="207"/>
    </location>
</feature>
<organism evidence="14 15">
    <name type="scientific">Elaeis guineensis var. tenera</name>
    <name type="common">Oil palm</name>
    <dbReference type="NCBI Taxonomy" id="51953"/>
    <lineage>
        <taxon>Eukaryota</taxon>
        <taxon>Viridiplantae</taxon>
        <taxon>Streptophyta</taxon>
        <taxon>Embryophyta</taxon>
        <taxon>Tracheophyta</taxon>
        <taxon>Spermatophyta</taxon>
        <taxon>Magnoliopsida</taxon>
        <taxon>Liliopsida</taxon>
        <taxon>Arecaceae</taxon>
        <taxon>Arecoideae</taxon>
        <taxon>Cocoseae</taxon>
        <taxon>Elaeidinae</taxon>
        <taxon>Elaeis</taxon>
    </lineage>
</organism>
<dbReference type="FunCoup" id="A0A6J0PDA4">
    <property type="interactions" value="1"/>
</dbReference>
<sequence length="256" mass="26465">MARRPDPCATAARRLGGAHQPPGCGARRHAAPGAQPVNTHVATQPLPPAAPQGWLEGFRCVFQRDLRIALRRRTDSLAAVVFFVMVVSLFPLGVGPEPALLRTMAPGVVWVAALLACTLPLARLFADDLQDGTLEQLLLSSHPLPLLVLGKIAAHWCGSVLLLVLVSPLLALQFDLSASSTGVLLLTLLVGSPVLSLVGAIGAALTLGLRGGGVLMSLLTLPLVIPVLIFGAGAVEAHTAGLGVVGTFRCSVPCCC</sequence>
<evidence type="ECO:0000256" key="6">
    <source>
        <dbReference type="ARBA" id="ARBA00022475"/>
    </source>
</evidence>
<dbReference type="GO" id="GO:0015232">
    <property type="term" value="F:heme transmembrane transporter activity"/>
    <property type="evidence" value="ECO:0007669"/>
    <property type="project" value="InterPro"/>
</dbReference>
<evidence type="ECO:0000256" key="5">
    <source>
        <dbReference type="ARBA" id="ARBA00022448"/>
    </source>
</evidence>
<evidence type="ECO:0000256" key="10">
    <source>
        <dbReference type="ARBA" id="ARBA00022989"/>
    </source>
</evidence>
<evidence type="ECO:0000256" key="13">
    <source>
        <dbReference type="SAM" id="Phobius"/>
    </source>
</evidence>
<keyword evidence="8 13" id="KW-0812">Transmembrane</keyword>
<feature type="transmembrane region" description="Helical" evidence="13">
    <location>
        <begin position="107"/>
        <end position="126"/>
    </location>
</feature>
<dbReference type="PRINTS" id="PR01414">
    <property type="entry name" value="CCMBBIOGNSIS"/>
</dbReference>
<evidence type="ECO:0000256" key="4">
    <source>
        <dbReference type="ARBA" id="ARBA00016452"/>
    </source>
</evidence>
<dbReference type="AlphaFoldDB" id="A0A6J0PDA4"/>
<dbReference type="GO" id="GO:0005886">
    <property type="term" value="C:plasma membrane"/>
    <property type="evidence" value="ECO:0007669"/>
    <property type="project" value="UniProtKB-SubCell"/>
</dbReference>
<evidence type="ECO:0000256" key="8">
    <source>
        <dbReference type="ARBA" id="ARBA00022692"/>
    </source>
</evidence>
<comment type="subcellular location">
    <subcellularLocation>
        <location evidence="2">Cell inner membrane</location>
        <topology evidence="2">Multi-pass membrane protein</topology>
    </subcellularLocation>
</comment>
<name>A0A6J0PDA4_ELAGV</name>
<evidence type="ECO:0000256" key="12">
    <source>
        <dbReference type="SAM" id="MobiDB-lite"/>
    </source>
</evidence>
<dbReference type="GO" id="GO:0017004">
    <property type="term" value="P:cytochrome complex assembly"/>
    <property type="evidence" value="ECO:0007669"/>
    <property type="project" value="UniProtKB-KW"/>
</dbReference>
<evidence type="ECO:0000256" key="9">
    <source>
        <dbReference type="ARBA" id="ARBA00022748"/>
    </source>
</evidence>
<keyword evidence="14" id="KW-1185">Reference proteome</keyword>
<dbReference type="InterPro" id="IPR003544">
    <property type="entry name" value="Cyt_c_biogenesis_CcmB"/>
</dbReference>
<dbReference type="Pfam" id="PF03379">
    <property type="entry name" value="CcmB"/>
    <property type="match status" value="1"/>
</dbReference>
<reference evidence="15" key="1">
    <citation type="submission" date="2025-08" db="UniProtKB">
        <authorList>
            <consortium name="RefSeq"/>
        </authorList>
    </citation>
    <scope>IDENTIFICATION</scope>
</reference>
<feature type="transmembrane region" description="Helical" evidence="13">
    <location>
        <begin position="214"/>
        <end position="235"/>
    </location>
</feature>
<evidence type="ECO:0000256" key="2">
    <source>
        <dbReference type="ARBA" id="ARBA00004429"/>
    </source>
</evidence>
<dbReference type="RefSeq" id="XP_019703458.1">
    <property type="nucleotide sequence ID" value="XM_019847899.1"/>
</dbReference>
<gene>
    <name evidence="15" type="primary">LOC109505412</name>
</gene>
<evidence type="ECO:0000313" key="14">
    <source>
        <dbReference type="Proteomes" id="UP000504607"/>
    </source>
</evidence>
<dbReference type="Proteomes" id="UP000504607">
    <property type="component" value="Unplaced"/>
</dbReference>
<evidence type="ECO:0000313" key="15">
    <source>
        <dbReference type="RefSeq" id="XP_019703458.1"/>
    </source>
</evidence>
<keyword evidence="9" id="KW-0201">Cytochrome c-type biogenesis</keyword>
<evidence type="ECO:0000256" key="11">
    <source>
        <dbReference type="ARBA" id="ARBA00023136"/>
    </source>
</evidence>
<dbReference type="PANTHER" id="PTHR30070">
    <property type="entry name" value="HEME EXPORTER PROTEIN B"/>
    <property type="match status" value="1"/>
</dbReference>